<dbReference type="InterPro" id="IPR027417">
    <property type="entry name" value="P-loop_NTPase"/>
</dbReference>
<dbReference type="EMBL" id="CP165734">
    <property type="protein sequence ID" value="XDV57678.1"/>
    <property type="molecule type" value="Genomic_DNA"/>
</dbReference>
<dbReference type="FunFam" id="3.40.50.300:FF:000127">
    <property type="entry name" value="Ribose import ATP-binding protein RbsA"/>
    <property type="match status" value="1"/>
</dbReference>
<dbReference type="PROSITE" id="PS00211">
    <property type="entry name" value="ABC_TRANSPORTER_1"/>
    <property type="match status" value="2"/>
</dbReference>
<evidence type="ECO:0000256" key="7">
    <source>
        <dbReference type="ARBA" id="ARBA00022741"/>
    </source>
</evidence>
<sequence>MSGVPNAPARQDQAVPLLAVVGIEKSFPGVRALSNISFEVAPGEVHALLGENGAGKSTLIKIISGVYQADEGSIFVDGRPVRYERPDDARRAGIATIYQELLLFPDLTVAENIFMGHAPRRGAGRLDWKAMTAKTEALLASLEIGDLAPGAIVGTLSVGNRQRVEILRALSQDARLLIMDEPTAALTEYDVTRLFDIVRRLKSRGVGIIYISHRMEEIFRLADRVTVLRDGLQVGSRRVAEISSAELVQMMVGRTIESLFPKVAAAVGAPVLEVHDLVRRPMTKGVSLTVRAGEIVGLAGLIGSGRSELAQTIFGITPAESGEILLAGEAAEIRSPGRARALGVAYVPEDRGTQGLVRAMNIRENFSLACLAKVARVGFIDRAAETRLAKAGISRFGVRASSLDQVVGRLSGGNQQKIVLGKWLANQPRLLILDEPTRGIDVGAKAEIHRLMSELAGQGLAILMISSELPEVLGMSDRVLVMREGRLVAEFSREQATPEAVGAAMMDSHGADTGRAA</sequence>
<dbReference type="CDD" id="cd03216">
    <property type="entry name" value="ABC_Carb_Monos_I"/>
    <property type="match status" value="1"/>
</dbReference>
<accession>A0AB39XIE1</accession>
<dbReference type="InterPro" id="IPR003593">
    <property type="entry name" value="AAA+_ATPase"/>
</dbReference>
<keyword evidence="10" id="KW-0472">Membrane</keyword>
<evidence type="ECO:0000256" key="6">
    <source>
        <dbReference type="ARBA" id="ARBA00022737"/>
    </source>
</evidence>
<dbReference type="GO" id="GO:0016887">
    <property type="term" value="F:ATP hydrolysis activity"/>
    <property type="evidence" value="ECO:0007669"/>
    <property type="project" value="InterPro"/>
</dbReference>
<keyword evidence="9" id="KW-1278">Translocase</keyword>
<dbReference type="GO" id="GO:0005886">
    <property type="term" value="C:plasma membrane"/>
    <property type="evidence" value="ECO:0007669"/>
    <property type="project" value="UniProtKB-SubCell"/>
</dbReference>
<feature type="domain" description="ABC transporter" evidence="12">
    <location>
        <begin position="18"/>
        <end position="255"/>
    </location>
</feature>
<dbReference type="PANTHER" id="PTHR43790:SF9">
    <property type="entry name" value="GALACTOFURANOSE TRANSPORTER ATP-BINDING PROTEIN YTFR"/>
    <property type="match status" value="1"/>
</dbReference>
<keyword evidence="7" id="KW-0547">Nucleotide-binding</keyword>
<evidence type="ECO:0000256" key="3">
    <source>
        <dbReference type="ARBA" id="ARBA00022448"/>
    </source>
</evidence>
<keyword evidence="5" id="KW-0762">Sugar transport</keyword>
<evidence type="ECO:0000256" key="2">
    <source>
        <dbReference type="ARBA" id="ARBA00005417"/>
    </source>
</evidence>
<evidence type="ECO:0000256" key="8">
    <source>
        <dbReference type="ARBA" id="ARBA00022840"/>
    </source>
</evidence>
<proteinExistence type="inferred from homology"/>
<dbReference type="SUPFAM" id="SSF52540">
    <property type="entry name" value="P-loop containing nucleoside triphosphate hydrolases"/>
    <property type="match status" value="2"/>
</dbReference>
<keyword evidence="3" id="KW-0813">Transport</keyword>
<evidence type="ECO:0000256" key="10">
    <source>
        <dbReference type="ARBA" id="ARBA00023136"/>
    </source>
</evidence>
<evidence type="ECO:0000256" key="1">
    <source>
        <dbReference type="ARBA" id="ARBA00004202"/>
    </source>
</evidence>
<dbReference type="InterPro" id="IPR017871">
    <property type="entry name" value="ABC_transporter-like_CS"/>
</dbReference>
<keyword evidence="6" id="KW-0677">Repeat</keyword>
<protein>
    <submittedName>
        <fullName evidence="13">Sugar ABC transporter ATP-binding protein</fullName>
    </submittedName>
</protein>
<dbReference type="RefSeq" id="WP_369722103.1">
    <property type="nucleotide sequence ID" value="NZ_CP165734.1"/>
</dbReference>
<dbReference type="InterPro" id="IPR003439">
    <property type="entry name" value="ABC_transporter-like_ATP-bd"/>
</dbReference>
<dbReference type="Pfam" id="PF00005">
    <property type="entry name" value="ABC_tran"/>
    <property type="match status" value="2"/>
</dbReference>
<dbReference type="CDD" id="cd03215">
    <property type="entry name" value="ABC_Carb_Monos_II"/>
    <property type="match status" value="1"/>
</dbReference>
<comment type="function">
    <text evidence="11">Involved in beta-(1--&gt;2)glucan export. Transmembrane domains (TMD) form a pore in the inner membrane and the ATP-binding domain (NBD) is responsible for energy generation.</text>
</comment>
<dbReference type="PANTHER" id="PTHR43790">
    <property type="entry name" value="CARBOHYDRATE TRANSPORT ATP-BINDING PROTEIN MG119-RELATED"/>
    <property type="match status" value="1"/>
</dbReference>
<comment type="similarity">
    <text evidence="2">Belongs to the ABC transporter superfamily.</text>
</comment>
<evidence type="ECO:0000256" key="4">
    <source>
        <dbReference type="ARBA" id="ARBA00022475"/>
    </source>
</evidence>
<dbReference type="GO" id="GO:0005524">
    <property type="term" value="F:ATP binding"/>
    <property type="evidence" value="ECO:0007669"/>
    <property type="project" value="UniProtKB-KW"/>
</dbReference>
<comment type="subcellular location">
    <subcellularLocation>
        <location evidence="1">Cell membrane</location>
        <topology evidence="1">Peripheral membrane protein</topology>
    </subcellularLocation>
</comment>
<evidence type="ECO:0000259" key="12">
    <source>
        <dbReference type="PROSITE" id="PS50893"/>
    </source>
</evidence>
<name>A0AB39XIE1_9BRAD</name>
<keyword evidence="4" id="KW-1003">Cell membrane</keyword>
<evidence type="ECO:0000256" key="11">
    <source>
        <dbReference type="ARBA" id="ARBA00024722"/>
    </source>
</evidence>
<evidence type="ECO:0000256" key="9">
    <source>
        <dbReference type="ARBA" id="ARBA00022967"/>
    </source>
</evidence>
<dbReference type="Gene3D" id="3.40.50.300">
    <property type="entry name" value="P-loop containing nucleotide triphosphate hydrolases"/>
    <property type="match status" value="2"/>
</dbReference>
<dbReference type="InterPro" id="IPR050107">
    <property type="entry name" value="ABC_carbohydrate_import_ATPase"/>
</dbReference>
<reference evidence="13" key="1">
    <citation type="submission" date="2024-08" db="EMBL/GenBank/DDBJ databases">
        <authorList>
            <person name="Chaddad Z."/>
            <person name="Lamrabet M."/>
            <person name="Bouhnik O."/>
            <person name="Alami S."/>
            <person name="Wipf D."/>
            <person name="Courty P.E."/>
            <person name="Missbah El Idrissi M."/>
        </authorList>
    </citation>
    <scope>NUCLEOTIDE SEQUENCE</scope>
    <source>
        <strain evidence="13">LLZ17</strain>
    </source>
</reference>
<keyword evidence="8 13" id="KW-0067">ATP-binding</keyword>
<organism evidence="13">
    <name type="scientific">Bradyrhizobium sp. LLZ17</name>
    <dbReference type="NCBI Taxonomy" id="3239388"/>
    <lineage>
        <taxon>Bacteria</taxon>
        <taxon>Pseudomonadati</taxon>
        <taxon>Pseudomonadota</taxon>
        <taxon>Alphaproteobacteria</taxon>
        <taxon>Hyphomicrobiales</taxon>
        <taxon>Nitrobacteraceae</taxon>
        <taxon>Bradyrhizobium</taxon>
    </lineage>
</organism>
<gene>
    <name evidence="13" type="ORF">AB8Z38_35090</name>
</gene>
<feature type="domain" description="ABC transporter" evidence="12">
    <location>
        <begin position="272"/>
        <end position="509"/>
    </location>
</feature>
<dbReference type="PROSITE" id="PS50893">
    <property type="entry name" value="ABC_TRANSPORTER_2"/>
    <property type="match status" value="2"/>
</dbReference>
<dbReference type="SMART" id="SM00382">
    <property type="entry name" value="AAA"/>
    <property type="match status" value="2"/>
</dbReference>
<evidence type="ECO:0000313" key="13">
    <source>
        <dbReference type="EMBL" id="XDV57678.1"/>
    </source>
</evidence>
<dbReference type="AlphaFoldDB" id="A0AB39XIE1"/>
<evidence type="ECO:0000256" key="5">
    <source>
        <dbReference type="ARBA" id="ARBA00022597"/>
    </source>
</evidence>